<evidence type="ECO:0000256" key="5">
    <source>
        <dbReference type="ARBA" id="ARBA00022723"/>
    </source>
</evidence>
<dbReference type="PRINTS" id="PR00463">
    <property type="entry name" value="EP450I"/>
</dbReference>
<comment type="similarity">
    <text evidence="3 10">Belongs to the cytochrome P450 family.</text>
</comment>
<evidence type="ECO:0000313" key="11">
    <source>
        <dbReference type="EMBL" id="ETW78160.1"/>
    </source>
</evidence>
<evidence type="ECO:0000256" key="1">
    <source>
        <dbReference type="ARBA" id="ARBA00001971"/>
    </source>
</evidence>
<dbReference type="AlphaFoldDB" id="W4JYH7"/>
<dbReference type="eggNOG" id="KOG0156">
    <property type="taxonomic scope" value="Eukaryota"/>
</dbReference>
<evidence type="ECO:0000256" key="2">
    <source>
        <dbReference type="ARBA" id="ARBA00005179"/>
    </source>
</evidence>
<dbReference type="HOGENOM" id="CLU_001570_2_3_1"/>
<dbReference type="Pfam" id="PF00067">
    <property type="entry name" value="p450"/>
    <property type="match status" value="1"/>
</dbReference>
<dbReference type="CDD" id="cd11065">
    <property type="entry name" value="CYP64-like"/>
    <property type="match status" value="1"/>
</dbReference>
<dbReference type="Gene3D" id="1.10.630.10">
    <property type="entry name" value="Cytochrome P450"/>
    <property type="match status" value="1"/>
</dbReference>
<dbReference type="InterPro" id="IPR050364">
    <property type="entry name" value="Cytochrome_P450_fung"/>
</dbReference>
<evidence type="ECO:0000256" key="3">
    <source>
        <dbReference type="ARBA" id="ARBA00010617"/>
    </source>
</evidence>
<protein>
    <submittedName>
        <fullName evidence="11">Cytochrome P450 monooxygenase 56</fullName>
    </submittedName>
</protein>
<evidence type="ECO:0000256" key="8">
    <source>
        <dbReference type="ARBA" id="ARBA00023033"/>
    </source>
</evidence>
<keyword evidence="4 9" id="KW-0349">Heme</keyword>
<proteinExistence type="inferred from homology"/>
<dbReference type="Proteomes" id="UP000030671">
    <property type="component" value="Unassembled WGS sequence"/>
</dbReference>
<dbReference type="InterPro" id="IPR036396">
    <property type="entry name" value="Cyt_P450_sf"/>
</dbReference>
<dbReference type="InterPro" id="IPR001128">
    <property type="entry name" value="Cyt_P450"/>
</dbReference>
<dbReference type="STRING" id="747525.W4JYH7"/>
<dbReference type="InterPro" id="IPR017972">
    <property type="entry name" value="Cyt_P450_CS"/>
</dbReference>
<reference evidence="11 12" key="1">
    <citation type="journal article" date="2012" name="New Phytol.">
        <title>Insight into trade-off between wood decay and parasitism from the genome of a fungal forest pathogen.</title>
        <authorList>
            <person name="Olson A."/>
            <person name="Aerts A."/>
            <person name="Asiegbu F."/>
            <person name="Belbahri L."/>
            <person name="Bouzid O."/>
            <person name="Broberg A."/>
            <person name="Canback B."/>
            <person name="Coutinho P.M."/>
            <person name="Cullen D."/>
            <person name="Dalman K."/>
            <person name="Deflorio G."/>
            <person name="van Diepen L.T."/>
            <person name="Dunand C."/>
            <person name="Duplessis S."/>
            <person name="Durling M."/>
            <person name="Gonthier P."/>
            <person name="Grimwood J."/>
            <person name="Fossdal C.G."/>
            <person name="Hansson D."/>
            <person name="Henrissat B."/>
            <person name="Hietala A."/>
            <person name="Himmelstrand K."/>
            <person name="Hoffmeister D."/>
            <person name="Hogberg N."/>
            <person name="James T.Y."/>
            <person name="Karlsson M."/>
            <person name="Kohler A."/>
            <person name="Kues U."/>
            <person name="Lee Y.H."/>
            <person name="Lin Y.C."/>
            <person name="Lind M."/>
            <person name="Lindquist E."/>
            <person name="Lombard V."/>
            <person name="Lucas S."/>
            <person name="Lunden K."/>
            <person name="Morin E."/>
            <person name="Murat C."/>
            <person name="Park J."/>
            <person name="Raffaello T."/>
            <person name="Rouze P."/>
            <person name="Salamov A."/>
            <person name="Schmutz J."/>
            <person name="Solheim H."/>
            <person name="Stahlberg J."/>
            <person name="Velez H."/>
            <person name="de Vries R.P."/>
            <person name="Wiebenga A."/>
            <person name="Woodward S."/>
            <person name="Yakovlev I."/>
            <person name="Garbelotto M."/>
            <person name="Martin F."/>
            <person name="Grigoriev I.V."/>
            <person name="Stenlid J."/>
        </authorList>
    </citation>
    <scope>NUCLEOTIDE SEQUENCE [LARGE SCALE GENOMIC DNA]</scope>
    <source>
        <strain evidence="11 12">TC 32-1</strain>
    </source>
</reference>
<dbReference type="KEGG" id="hir:HETIRDRAFT_164132"/>
<dbReference type="GO" id="GO:0004497">
    <property type="term" value="F:monooxygenase activity"/>
    <property type="evidence" value="ECO:0007669"/>
    <property type="project" value="UniProtKB-KW"/>
</dbReference>
<feature type="binding site" description="axial binding residue" evidence="9">
    <location>
        <position position="437"/>
    </location>
    <ligand>
        <name>heme</name>
        <dbReference type="ChEBI" id="CHEBI:30413"/>
    </ligand>
    <ligandPart>
        <name>Fe</name>
        <dbReference type="ChEBI" id="CHEBI:18248"/>
    </ligandPart>
</feature>
<dbReference type="GO" id="GO:0016705">
    <property type="term" value="F:oxidoreductase activity, acting on paired donors, with incorporation or reduction of molecular oxygen"/>
    <property type="evidence" value="ECO:0007669"/>
    <property type="project" value="InterPro"/>
</dbReference>
<dbReference type="PANTHER" id="PTHR46300:SF7">
    <property type="entry name" value="P450, PUTATIVE (EUROFUNG)-RELATED"/>
    <property type="match status" value="1"/>
</dbReference>
<dbReference type="RefSeq" id="XP_009550156.1">
    <property type="nucleotide sequence ID" value="XM_009551861.1"/>
</dbReference>
<keyword evidence="5 9" id="KW-0479">Metal-binding</keyword>
<dbReference type="PROSITE" id="PS00086">
    <property type="entry name" value="CYTOCHROME_P450"/>
    <property type="match status" value="1"/>
</dbReference>
<gene>
    <name evidence="11" type="primary">cyp56</name>
    <name evidence="11" type="ORF">HETIRDRAFT_164132</name>
</gene>
<keyword evidence="6 10" id="KW-0560">Oxidoreductase</keyword>
<evidence type="ECO:0000256" key="4">
    <source>
        <dbReference type="ARBA" id="ARBA00022617"/>
    </source>
</evidence>
<evidence type="ECO:0000256" key="7">
    <source>
        <dbReference type="ARBA" id="ARBA00023004"/>
    </source>
</evidence>
<dbReference type="InParanoid" id="W4JYH7"/>
<keyword evidence="8 10" id="KW-0503">Monooxygenase</keyword>
<dbReference type="GO" id="GO:0005506">
    <property type="term" value="F:iron ion binding"/>
    <property type="evidence" value="ECO:0007669"/>
    <property type="project" value="InterPro"/>
</dbReference>
<keyword evidence="12" id="KW-1185">Reference proteome</keyword>
<name>W4JYH7_HETIT</name>
<dbReference type="PRINTS" id="PR00385">
    <property type="entry name" value="P450"/>
</dbReference>
<dbReference type="GeneID" id="20667894"/>
<dbReference type="SUPFAM" id="SSF48264">
    <property type="entry name" value="Cytochrome P450"/>
    <property type="match status" value="1"/>
</dbReference>
<sequence length="508" mass="57034">MGLILWTLIVAFAILCVVWLKQMFNRPRLPLPPGPKGLPVIGNLLDLANEKVYVKARDWAREFGDDVISLDVLGNTTIVLNSSEAIADIFVTRGANYSDRPDMPMLIDLMGWDWTFALMRYGNRWKEARRVFHSNFDDMILEHQHIQTNISHELLRNLLRNPSKYLDHLKHYTASIIMKRVYGHDVVDGDDHYVRLNEEASLSTSIAAAPGAFLVDLFPSLKHIPEWFPGASFKKKAREWRKLSEAMINEPYEMVKEKVNKGNAEPCFVTSGLEEQHNTTGDDALSEELIKITAAVVYAAGQDSNVATLTTFFLAMTLYPEAQKRAQAEIDAVIGSERLPTFVDKDQLPYVHAVIQEVLRWIPVFPLAVPHRATNADQYKGYHIPAGATILGNSWAILHNEEQYPDPEAFKPERYIDHPEVPDPIEIGAFGYGRRSCAGKDMALDTVWIAIASVLSVYDISKAVDDHGNPITPAVELAPGTISHPAPFECVIKPRSQAALALIQQRYD</sequence>
<dbReference type="PANTHER" id="PTHR46300">
    <property type="entry name" value="P450, PUTATIVE (EUROFUNG)-RELATED-RELATED"/>
    <property type="match status" value="1"/>
</dbReference>
<evidence type="ECO:0000256" key="6">
    <source>
        <dbReference type="ARBA" id="ARBA00023002"/>
    </source>
</evidence>
<dbReference type="GO" id="GO:0020037">
    <property type="term" value="F:heme binding"/>
    <property type="evidence" value="ECO:0007669"/>
    <property type="project" value="InterPro"/>
</dbReference>
<comment type="cofactor">
    <cofactor evidence="1 9">
        <name>heme</name>
        <dbReference type="ChEBI" id="CHEBI:30413"/>
    </cofactor>
</comment>
<evidence type="ECO:0000256" key="9">
    <source>
        <dbReference type="PIRSR" id="PIRSR602401-1"/>
    </source>
</evidence>
<dbReference type="EMBL" id="KI925462">
    <property type="protein sequence ID" value="ETW78160.1"/>
    <property type="molecule type" value="Genomic_DNA"/>
</dbReference>
<evidence type="ECO:0000256" key="10">
    <source>
        <dbReference type="RuleBase" id="RU000461"/>
    </source>
</evidence>
<dbReference type="InterPro" id="IPR002401">
    <property type="entry name" value="Cyt_P450_E_grp-I"/>
</dbReference>
<organism evidence="11 12">
    <name type="scientific">Heterobasidion irregulare (strain TC 32-1)</name>
    <dbReference type="NCBI Taxonomy" id="747525"/>
    <lineage>
        <taxon>Eukaryota</taxon>
        <taxon>Fungi</taxon>
        <taxon>Dikarya</taxon>
        <taxon>Basidiomycota</taxon>
        <taxon>Agaricomycotina</taxon>
        <taxon>Agaricomycetes</taxon>
        <taxon>Russulales</taxon>
        <taxon>Bondarzewiaceae</taxon>
        <taxon>Heterobasidion</taxon>
        <taxon>Heterobasidion annosum species complex</taxon>
    </lineage>
</organism>
<dbReference type="OrthoDB" id="2789670at2759"/>
<keyword evidence="7 9" id="KW-0408">Iron</keyword>
<accession>W4JYH7</accession>
<comment type="pathway">
    <text evidence="2">Secondary metabolite biosynthesis.</text>
</comment>
<evidence type="ECO:0000313" key="12">
    <source>
        <dbReference type="Proteomes" id="UP000030671"/>
    </source>
</evidence>